<keyword evidence="2" id="KW-0690">Ribosome biogenesis</keyword>
<evidence type="ECO:0000313" key="8">
    <source>
        <dbReference type="EnsemblPlants" id="QL10p010983:mrna"/>
    </source>
</evidence>
<reference evidence="8 9" key="1">
    <citation type="journal article" date="2016" name="G3 (Bethesda)">
        <title>First Draft Assembly and Annotation of the Genome of a California Endemic Oak Quercus lobata Nee (Fagaceae).</title>
        <authorList>
            <person name="Sork V.L."/>
            <person name="Fitz-Gibbon S.T."/>
            <person name="Puiu D."/>
            <person name="Crepeau M."/>
            <person name="Gugger P.F."/>
            <person name="Sherman R."/>
            <person name="Stevens K."/>
            <person name="Langley C.H."/>
            <person name="Pellegrini M."/>
            <person name="Salzberg S.L."/>
        </authorList>
    </citation>
    <scope>NUCLEOTIDE SEQUENCE [LARGE SCALE GENOMIC DNA]</scope>
    <source>
        <strain evidence="8 9">cv. SW786</strain>
    </source>
</reference>
<sequence>MGMATSTKEPGLEALKRLKSTKAPEWLTPNPSLSQTARAASEHLFASLKPFTPKSPFEKLLTQGFDAEQIWQQIDLQSHPLMSTLRREVKRFEKNPDEISKLKKVQKVGHKGSEGVKGVVEEESDGLDEGLNGFDEELDEDEEEEEEEEKEEEERESEGEEEGEEGREGGIEDAFLKIKELEGFLEDGEAMEYGLKKKGDGLGKKSKKSKGSEEEEEEDDDDEEDDELGAFGLGDDEDDDQNADKMASYDDFFGSNKKKTSKRKSEVNVRSEDLDMGDEQEDSDMGDGQEDSDMGDEQEDSDMGDDQEDDGAFENKKQETLSTHEKELQKLRSQIELMEKEDLEQKDWTMQGEVTAEKRPVNSALEVDLEFDHNVRPAPVITEEVTVALEEIIKERILKGQYDDVQKAPRLPSVAPREIKELDENKSKKGLAEVYEEEYVQQTNLNSAPLSFKDEQKKEASMLFKKLCLKLDALSHFHFAPKPVIEDMSIQANVPALAMEEIAPVAVSDAAMLAPEEVFTGKGDIKEETELTQAERKRRRANKKRKFKGISMTRSDRIEQSQHFTSQWSLYASSIKLAWSLINLVRVTNISNSTIFHLSSNCTLFSLSINSSPLFIKLSSNLTFLSNLNIPFKHLPETPAAEASASAEPQIFFDNSSSATKKCPNSEAETTPLKRVKKKDPELKSQGGGGGGREEKKLFQRLWSDDNEIELLEGMVNYRAINDANPAENVAAYVKKSLHVEVMKAPTGG</sequence>
<feature type="compositionally biased region" description="Basic and acidic residues" evidence="7">
    <location>
        <begin position="166"/>
        <end position="175"/>
    </location>
</feature>
<dbReference type="InterPro" id="IPR012173">
    <property type="entry name" value="Mpp10"/>
</dbReference>
<evidence type="ECO:0000256" key="1">
    <source>
        <dbReference type="ARBA" id="ARBA00004604"/>
    </source>
</evidence>
<feature type="compositionally biased region" description="Basic and acidic residues" evidence="7">
    <location>
        <begin position="313"/>
        <end position="329"/>
    </location>
</feature>
<proteinExistence type="inferred from homology"/>
<dbReference type="Proteomes" id="UP000594261">
    <property type="component" value="Chromosome 10"/>
</dbReference>
<reference evidence="8" key="2">
    <citation type="submission" date="2021-01" db="UniProtKB">
        <authorList>
            <consortium name="EnsemblPlants"/>
        </authorList>
    </citation>
    <scope>IDENTIFICATION</scope>
</reference>
<dbReference type="GO" id="GO:0034457">
    <property type="term" value="C:Mpp10 complex"/>
    <property type="evidence" value="ECO:0007669"/>
    <property type="project" value="InterPro"/>
</dbReference>
<dbReference type="InParanoid" id="A0A7N2MM83"/>
<evidence type="ECO:0000256" key="4">
    <source>
        <dbReference type="ARBA" id="ARBA00023242"/>
    </source>
</evidence>
<dbReference type="FunCoup" id="A0A7N2MM83">
    <property type="interactions" value="2614"/>
</dbReference>
<dbReference type="GO" id="GO:0005732">
    <property type="term" value="C:sno(s)RNA-containing ribonucleoprotein complex"/>
    <property type="evidence" value="ECO:0007669"/>
    <property type="project" value="InterPro"/>
</dbReference>
<feature type="compositionally biased region" description="Acidic residues" evidence="7">
    <location>
        <begin position="121"/>
        <end position="165"/>
    </location>
</feature>
<organism evidence="8 9">
    <name type="scientific">Quercus lobata</name>
    <name type="common">Valley oak</name>
    <dbReference type="NCBI Taxonomy" id="97700"/>
    <lineage>
        <taxon>Eukaryota</taxon>
        <taxon>Viridiplantae</taxon>
        <taxon>Streptophyta</taxon>
        <taxon>Embryophyta</taxon>
        <taxon>Tracheophyta</taxon>
        <taxon>Spermatophyta</taxon>
        <taxon>Magnoliopsida</taxon>
        <taxon>eudicotyledons</taxon>
        <taxon>Gunneridae</taxon>
        <taxon>Pentapetalae</taxon>
        <taxon>rosids</taxon>
        <taxon>fabids</taxon>
        <taxon>Fagales</taxon>
        <taxon>Fagaceae</taxon>
        <taxon>Quercus</taxon>
    </lineage>
</organism>
<feature type="region of interest" description="Disordered" evidence="7">
    <location>
        <begin position="103"/>
        <end position="175"/>
    </location>
</feature>
<dbReference type="EnsemblPlants" id="QL10p010983:mrna">
    <property type="protein sequence ID" value="QL10p010983:mrna"/>
    <property type="gene ID" value="QL10p010983"/>
</dbReference>
<dbReference type="OMA" id="SSEICCV"/>
<name>A0A7N2MM83_QUELO</name>
<dbReference type="GO" id="GO:0032040">
    <property type="term" value="C:small-subunit processome"/>
    <property type="evidence" value="ECO:0007669"/>
    <property type="project" value="TreeGrafter"/>
</dbReference>
<feature type="compositionally biased region" description="Acidic residues" evidence="7">
    <location>
        <begin position="213"/>
        <end position="241"/>
    </location>
</feature>
<dbReference type="GO" id="GO:0006364">
    <property type="term" value="P:rRNA processing"/>
    <property type="evidence" value="ECO:0007669"/>
    <property type="project" value="UniProtKB-KW"/>
</dbReference>
<comment type="similarity">
    <text evidence="6">Belongs to the MPP10 family.</text>
</comment>
<feature type="compositionally biased region" description="Acidic residues" evidence="7">
    <location>
        <begin position="274"/>
        <end position="312"/>
    </location>
</feature>
<feature type="compositionally biased region" description="Basic and acidic residues" evidence="7">
    <location>
        <begin position="263"/>
        <end position="273"/>
    </location>
</feature>
<protein>
    <submittedName>
        <fullName evidence="8">Uncharacterized protein</fullName>
    </submittedName>
</protein>
<evidence type="ECO:0000256" key="2">
    <source>
        <dbReference type="ARBA" id="ARBA00022517"/>
    </source>
</evidence>
<dbReference type="PANTHER" id="PTHR17039">
    <property type="entry name" value="U3 SMALL NUCLEOLAR RIBONUCLEOPROTEIN PROTEIN MPP10"/>
    <property type="match status" value="1"/>
</dbReference>
<keyword evidence="4" id="KW-0539">Nucleus</keyword>
<evidence type="ECO:0000256" key="7">
    <source>
        <dbReference type="SAM" id="MobiDB-lite"/>
    </source>
</evidence>
<feature type="region of interest" description="Disordered" evidence="7">
    <location>
        <begin position="194"/>
        <end position="329"/>
    </location>
</feature>
<dbReference type="AlphaFoldDB" id="A0A7N2MM83"/>
<feature type="region of interest" description="Disordered" evidence="7">
    <location>
        <begin position="655"/>
        <end position="696"/>
    </location>
</feature>
<dbReference type="EMBL" id="LRBV02000010">
    <property type="status" value="NOT_ANNOTATED_CDS"/>
    <property type="molecule type" value="Genomic_DNA"/>
</dbReference>
<keyword evidence="9" id="KW-1185">Reference proteome</keyword>
<dbReference type="PANTHER" id="PTHR17039:SF0">
    <property type="entry name" value="U3 SMALL NUCLEOLAR RIBONUCLEOPROTEIN PROTEIN MPP10"/>
    <property type="match status" value="1"/>
</dbReference>
<feature type="compositionally biased region" description="Basic and acidic residues" evidence="7">
    <location>
        <begin position="194"/>
        <end position="203"/>
    </location>
</feature>
<keyword evidence="5" id="KW-0687">Ribonucleoprotein</keyword>
<evidence type="ECO:0000256" key="5">
    <source>
        <dbReference type="ARBA" id="ARBA00023274"/>
    </source>
</evidence>
<evidence type="ECO:0000256" key="3">
    <source>
        <dbReference type="ARBA" id="ARBA00022552"/>
    </source>
</evidence>
<accession>A0A7N2MM83</accession>
<evidence type="ECO:0000313" key="9">
    <source>
        <dbReference type="Proteomes" id="UP000594261"/>
    </source>
</evidence>
<dbReference type="Gramene" id="QL10p010983:mrna">
    <property type="protein sequence ID" value="QL10p010983:mrna"/>
    <property type="gene ID" value="QL10p010983"/>
</dbReference>
<dbReference type="Pfam" id="PF04006">
    <property type="entry name" value="Mpp10"/>
    <property type="match status" value="1"/>
</dbReference>
<evidence type="ECO:0000256" key="6">
    <source>
        <dbReference type="ARBA" id="ARBA00029455"/>
    </source>
</evidence>
<keyword evidence="3" id="KW-0698">rRNA processing</keyword>
<comment type="subcellular location">
    <subcellularLocation>
        <location evidence="1">Nucleus</location>
        <location evidence="1">Nucleolus</location>
    </subcellularLocation>
</comment>